<evidence type="ECO:0000313" key="3">
    <source>
        <dbReference type="Proteomes" id="UP000694720"/>
    </source>
</evidence>
<accession>A0A8D0YIS2</accession>
<evidence type="ECO:0000313" key="2">
    <source>
        <dbReference type="Ensembl" id="ENSSSCP00035000827.1"/>
    </source>
</evidence>
<dbReference type="InterPro" id="IPR006994">
    <property type="entry name" value="TCF25/Rqc1"/>
</dbReference>
<dbReference type="PANTHER" id="PTHR22684">
    <property type="entry name" value="NULP1-RELATED"/>
    <property type="match status" value="1"/>
</dbReference>
<dbReference type="Proteomes" id="UP000694720">
    <property type="component" value="Unplaced"/>
</dbReference>
<organism evidence="2 3">
    <name type="scientific">Sus scrofa</name>
    <name type="common">Pig</name>
    <dbReference type="NCBI Taxonomy" id="9823"/>
    <lineage>
        <taxon>Eukaryota</taxon>
        <taxon>Metazoa</taxon>
        <taxon>Chordata</taxon>
        <taxon>Craniata</taxon>
        <taxon>Vertebrata</taxon>
        <taxon>Euteleostomi</taxon>
        <taxon>Mammalia</taxon>
        <taxon>Eutheria</taxon>
        <taxon>Laurasiatheria</taxon>
        <taxon>Artiodactyla</taxon>
        <taxon>Suina</taxon>
        <taxon>Suidae</taxon>
        <taxon>Sus</taxon>
    </lineage>
</organism>
<feature type="compositionally biased region" description="Basic and acidic residues" evidence="1">
    <location>
        <begin position="82"/>
        <end position="95"/>
    </location>
</feature>
<sequence>MSWLEENVRKVLQAVDAGDPAVEACESRRKVLYQRAPRNIHRHVVLSEIKEAVAALPPAQPRQPRKHHRPLLSLAVAKLHHGGGEAGRRRGRGSEPRPGPQQADAGRAGHDGQFPLPRPGGAAGGQPRGRRGVGLRAATRACRAMPLLPPSGQGWPGRGRGSADLSACLCCFSYKRERVTLCQA</sequence>
<reference evidence="2" key="1">
    <citation type="submission" date="2025-08" db="UniProtKB">
        <authorList>
            <consortium name="Ensembl"/>
        </authorList>
    </citation>
    <scope>IDENTIFICATION</scope>
</reference>
<protein>
    <submittedName>
        <fullName evidence="2">Uncharacterized protein</fullName>
    </submittedName>
</protein>
<dbReference type="AlphaFoldDB" id="A0A8D0YIS2"/>
<proteinExistence type="predicted"/>
<dbReference type="Pfam" id="PF04910">
    <property type="entry name" value="Tcf25"/>
    <property type="match status" value="1"/>
</dbReference>
<evidence type="ECO:0000256" key="1">
    <source>
        <dbReference type="SAM" id="MobiDB-lite"/>
    </source>
</evidence>
<dbReference type="Ensembl" id="ENSSSCT00035002517.1">
    <property type="protein sequence ID" value="ENSSSCP00035000827.1"/>
    <property type="gene ID" value="ENSSSCG00035002008.1"/>
</dbReference>
<name>A0A8D0YIS2_PIG</name>
<dbReference type="PANTHER" id="PTHR22684:SF0">
    <property type="entry name" value="RIBOSOME QUALITY CONTROL COMPLEX SUBUNIT TCF25"/>
    <property type="match status" value="1"/>
</dbReference>
<feature type="region of interest" description="Disordered" evidence="1">
    <location>
        <begin position="81"/>
        <end position="134"/>
    </location>
</feature>